<evidence type="ECO:0000256" key="4">
    <source>
        <dbReference type="ARBA" id="ARBA00022989"/>
    </source>
</evidence>
<accession>A0ABX2DV46</accession>
<dbReference type="InterPro" id="IPR051791">
    <property type="entry name" value="Pra-immunoreactive"/>
</dbReference>
<dbReference type="RefSeq" id="WP_173136433.1">
    <property type="nucleotide sequence ID" value="NZ_JABMKX010000010.1"/>
</dbReference>
<reference evidence="8 9" key="1">
    <citation type="submission" date="2020-05" db="EMBL/GenBank/DDBJ databases">
        <title>Paenibacillus glebae, sp. nov., Paenibacillus humi sp. nov., Paenibacillus pedi sp. nov., Paenibacillus terrestris sp. nov. and Paenibacillus terricola sp. nov., isolated from a forest top soil sample.</title>
        <authorList>
            <person name="Qi S."/>
            <person name="Carlier A."/>
            <person name="Cnockaert M."/>
            <person name="Vandamme P."/>
        </authorList>
    </citation>
    <scope>NUCLEOTIDE SEQUENCE [LARGE SCALE GENOMIC DNA]</scope>
    <source>
        <strain evidence="8 9">LMG 29502</strain>
    </source>
</reference>
<comment type="caution">
    <text evidence="8">The sequence shown here is derived from an EMBL/GenBank/DDBJ whole genome shotgun (WGS) entry which is preliminary data.</text>
</comment>
<keyword evidence="5 6" id="KW-0472">Membrane</keyword>
<feature type="transmembrane region" description="Helical" evidence="6">
    <location>
        <begin position="140"/>
        <end position="157"/>
    </location>
</feature>
<feature type="domain" description="RDD" evidence="7">
    <location>
        <begin position="14"/>
        <end position="170"/>
    </location>
</feature>
<evidence type="ECO:0000313" key="9">
    <source>
        <dbReference type="Proteomes" id="UP000711047"/>
    </source>
</evidence>
<dbReference type="EMBL" id="JABMKX010000010">
    <property type="protein sequence ID" value="NQX47316.1"/>
    <property type="molecule type" value="Genomic_DNA"/>
</dbReference>
<evidence type="ECO:0000256" key="6">
    <source>
        <dbReference type="SAM" id="Phobius"/>
    </source>
</evidence>
<evidence type="ECO:0000256" key="3">
    <source>
        <dbReference type="ARBA" id="ARBA00022692"/>
    </source>
</evidence>
<dbReference type="PANTHER" id="PTHR36115">
    <property type="entry name" value="PROLINE-RICH ANTIGEN HOMOLOG-RELATED"/>
    <property type="match status" value="1"/>
</dbReference>
<evidence type="ECO:0000313" key="8">
    <source>
        <dbReference type="EMBL" id="NQX47316.1"/>
    </source>
</evidence>
<proteinExistence type="predicted"/>
<dbReference type="Proteomes" id="UP000711047">
    <property type="component" value="Unassembled WGS sequence"/>
</dbReference>
<gene>
    <name evidence="8" type="ORF">HQN87_18450</name>
</gene>
<protein>
    <submittedName>
        <fullName evidence="8">RDD family protein</fullName>
    </submittedName>
</protein>
<keyword evidence="3 6" id="KW-0812">Transmembrane</keyword>
<organism evidence="8 9">
    <name type="scientific">Paenibacillus tritici</name>
    <dbReference type="NCBI Taxonomy" id="1873425"/>
    <lineage>
        <taxon>Bacteria</taxon>
        <taxon>Bacillati</taxon>
        <taxon>Bacillota</taxon>
        <taxon>Bacilli</taxon>
        <taxon>Bacillales</taxon>
        <taxon>Paenibacillaceae</taxon>
        <taxon>Paenibacillus</taxon>
    </lineage>
</organism>
<sequence>MEQRIEQQLDWSDYVGFWSRVLVTFIDFVILALPTFVLDRLSISVTVSAGSVFPLFIQFALLMGFNVFMVVKYGGTPGKLILGMRIVDGDGRYPGLKQALIRDCLFIINGFLAVIVSLNSEELSAVSSSLANWSPLATDLNAILGWVVVVDCLIVAFTQRNRALHDMVAGTYVVKKTSLDHLV</sequence>
<keyword evidence="2" id="KW-1003">Cell membrane</keyword>
<dbReference type="InterPro" id="IPR010432">
    <property type="entry name" value="RDD"/>
</dbReference>
<keyword evidence="4 6" id="KW-1133">Transmembrane helix</keyword>
<evidence type="ECO:0000256" key="2">
    <source>
        <dbReference type="ARBA" id="ARBA00022475"/>
    </source>
</evidence>
<comment type="subcellular location">
    <subcellularLocation>
        <location evidence="1">Cell membrane</location>
        <topology evidence="1">Multi-pass membrane protein</topology>
    </subcellularLocation>
</comment>
<evidence type="ECO:0000256" key="5">
    <source>
        <dbReference type="ARBA" id="ARBA00023136"/>
    </source>
</evidence>
<keyword evidence="9" id="KW-1185">Reference proteome</keyword>
<evidence type="ECO:0000256" key="1">
    <source>
        <dbReference type="ARBA" id="ARBA00004651"/>
    </source>
</evidence>
<dbReference type="Pfam" id="PF06271">
    <property type="entry name" value="RDD"/>
    <property type="match status" value="1"/>
</dbReference>
<feature type="transmembrane region" description="Helical" evidence="6">
    <location>
        <begin position="55"/>
        <end position="75"/>
    </location>
</feature>
<evidence type="ECO:0000259" key="7">
    <source>
        <dbReference type="Pfam" id="PF06271"/>
    </source>
</evidence>
<feature type="transmembrane region" description="Helical" evidence="6">
    <location>
        <begin position="21"/>
        <end position="43"/>
    </location>
</feature>
<name>A0ABX2DV46_9BACL</name>
<feature type="transmembrane region" description="Helical" evidence="6">
    <location>
        <begin position="100"/>
        <end position="120"/>
    </location>
</feature>